<dbReference type="AlphaFoldDB" id="A0A3P8BCC2"/>
<evidence type="ECO:0000256" key="1">
    <source>
        <dbReference type="SAM" id="MobiDB-lite"/>
    </source>
</evidence>
<feature type="compositionally biased region" description="Basic and acidic residues" evidence="1">
    <location>
        <begin position="395"/>
        <end position="411"/>
    </location>
</feature>
<gene>
    <name evidence="2" type="ORF">HPBE_LOCUS6992</name>
</gene>
<protein>
    <submittedName>
        <fullName evidence="4">BUB1 N-terminal domain-containing protein</fullName>
    </submittedName>
</protein>
<evidence type="ECO:0000313" key="4">
    <source>
        <dbReference type="WBParaSite" id="HPBE_0000699101-mRNA-1"/>
    </source>
</evidence>
<evidence type="ECO:0000313" key="2">
    <source>
        <dbReference type="EMBL" id="VDO70485.1"/>
    </source>
</evidence>
<reference evidence="4" key="2">
    <citation type="submission" date="2019-09" db="UniProtKB">
        <authorList>
            <consortium name="WormBaseParasite"/>
        </authorList>
    </citation>
    <scope>IDENTIFICATION</scope>
</reference>
<reference evidence="2 3" key="1">
    <citation type="submission" date="2018-11" db="EMBL/GenBank/DDBJ databases">
        <authorList>
            <consortium name="Pathogen Informatics"/>
        </authorList>
    </citation>
    <scope>NUCLEOTIDE SEQUENCE [LARGE SCALE GENOMIC DNA]</scope>
</reference>
<dbReference type="OrthoDB" id="248495at2759"/>
<feature type="compositionally biased region" description="Polar residues" evidence="1">
    <location>
        <begin position="382"/>
        <end position="394"/>
    </location>
</feature>
<feature type="region of interest" description="Disordered" evidence="1">
    <location>
        <begin position="368"/>
        <end position="419"/>
    </location>
</feature>
<organism evidence="2">
    <name type="scientific">Heligmosomoides polygyrus</name>
    <name type="common">Parasitic roundworm</name>
    <dbReference type="NCBI Taxonomy" id="6339"/>
    <lineage>
        <taxon>Eukaryota</taxon>
        <taxon>Metazoa</taxon>
        <taxon>Ecdysozoa</taxon>
        <taxon>Nematoda</taxon>
        <taxon>Chromadorea</taxon>
        <taxon>Rhabditida</taxon>
        <taxon>Rhabditina</taxon>
        <taxon>Rhabditomorpha</taxon>
        <taxon>Strongyloidea</taxon>
        <taxon>Heligmosomidae</taxon>
        <taxon>Heligmosomoides</taxon>
    </lineage>
</organism>
<proteinExistence type="predicted"/>
<evidence type="ECO:0000313" key="3">
    <source>
        <dbReference type="Proteomes" id="UP000050761"/>
    </source>
</evidence>
<keyword evidence="3" id="KW-1185">Reference proteome</keyword>
<dbReference type="Gene3D" id="1.25.40.430">
    <property type="match status" value="1"/>
</dbReference>
<name>A0A3P8BCC2_HELPZ</name>
<sequence length="447" mass="50443">MTLLKECLNCSEFRWSGEYYRQVRGLAMGQRQVEAWESYKPSKVKDKAQRAVAMLHADGTLAAEEDMLRLYRILAKYSRKLGATKVYEKLDEQGRFICSLKFHLMWAEAYAQSGDLDQFTHVLNLARSRLAEVPLVELEMGFRELADQYFPNADIFNEDETVAALNVGQISDLAEKKKSRTKLRLELVDRPEDKYVAPSIEELRAAMVADQQMANGDDFLVVPMDITMAHPELSTAPSQQCIRKEREQSRLSRIVGRILETVEEFDSDILKEGKETGADATATPAQVRKEAFVNAKRSEDCGKKEPKLTADEVTLSGAKFSTLGIDKKLDSGIVTSTPARGTAQPPTHAEFFAPLNHEIEEELRRMQDEEALSRRSSLASSQAGLNLSDTQGSRQESDRGDCEKDVNRDEIQTATGTINPWDRELQREILKRADNSSITHYIDLNQK</sequence>
<dbReference type="Proteomes" id="UP000050761">
    <property type="component" value="Unassembled WGS sequence"/>
</dbReference>
<dbReference type="EMBL" id="UZAH01025787">
    <property type="protein sequence ID" value="VDO70485.1"/>
    <property type="molecule type" value="Genomic_DNA"/>
</dbReference>
<accession>A0A3P8BCC2</accession>
<dbReference type="WBParaSite" id="HPBE_0000699101-mRNA-1">
    <property type="protein sequence ID" value="HPBE_0000699101-mRNA-1"/>
    <property type="gene ID" value="HPBE_0000699101"/>
</dbReference>